<proteinExistence type="predicted"/>
<evidence type="ECO:0000313" key="1">
    <source>
        <dbReference type="EMBL" id="BAJ03462.1"/>
    </source>
</evidence>
<name>D4ZBR7_SHEVD</name>
<dbReference type="EMBL" id="AP011177">
    <property type="protein sequence ID" value="BAJ03462.1"/>
    <property type="molecule type" value="Genomic_DNA"/>
</dbReference>
<evidence type="ECO:0000313" key="2">
    <source>
        <dbReference type="Proteomes" id="UP000002350"/>
    </source>
</evidence>
<dbReference type="STRING" id="637905.SVI_3491"/>
<accession>D4ZBR7</accession>
<dbReference type="AlphaFoldDB" id="D4ZBR7"/>
<reference evidence="2" key="1">
    <citation type="journal article" date="2010" name="Mol. Biosyst.">
        <title>Complete genome sequence and comparative analysis of Shewanella violacea, a psychrophilic and piezophilic bacterium from deep sea floor sediments.</title>
        <authorList>
            <person name="Aono E."/>
            <person name="Baba T."/>
            <person name="Ara T."/>
            <person name="Nishi T."/>
            <person name="Nakamichi T."/>
            <person name="Inamoto E."/>
            <person name="Toyonaga H."/>
            <person name="Hasegawa M."/>
            <person name="Takai Y."/>
            <person name="Okumura Y."/>
            <person name="Baba M."/>
            <person name="Tomita M."/>
            <person name="Kato C."/>
            <person name="Oshima T."/>
            <person name="Nakasone K."/>
            <person name="Mori H."/>
        </authorList>
    </citation>
    <scope>NUCLEOTIDE SEQUENCE [LARGE SCALE GENOMIC DNA]</scope>
    <source>
        <strain evidence="2">JCM 10179 / CIP 106290 / LMG 19151 / DSS12</strain>
    </source>
</reference>
<gene>
    <name evidence="1" type="ordered locus">SVI_3491</name>
</gene>
<dbReference type="Proteomes" id="UP000002350">
    <property type="component" value="Chromosome"/>
</dbReference>
<keyword evidence="2" id="KW-1185">Reference proteome</keyword>
<protein>
    <submittedName>
        <fullName evidence="1">Uncharacterized protein</fullName>
    </submittedName>
</protein>
<organism evidence="1 2">
    <name type="scientific">Shewanella violacea (strain JCM 10179 / CIP 106290 / LMG 19151 / DSS12)</name>
    <dbReference type="NCBI Taxonomy" id="637905"/>
    <lineage>
        <taxon>Bacteria</taxon>
        <taxon>Pseudomonadati</taxon>
        <taxon>Pseudomonadota</taxon>
        <taxon>Gammaproteobacteria</taxon>
        <taxon>Alteromonadales</taxon>
        <taxon>Shewanellaceae</taxon>
        <taxon>Shewanella</taxon>
    </lineage>
</organism>
<dbReference type="HOGENOM" id="CLU_3367309_0_0_6"/>
<sequence length="35" mass="3889">MGLYLPFDKVCFTGELKTPQVSQNPLNEEMGLACD</sequence>
<dbReference type="KEGG" id="svo:SVI_3491"/>